<evidence type="ECO:0000256" key="2">
    <source>
        <dbReference type="ARBA" id="ARBA00022475"/>
    </source>
</evidence>
<evidence type="ECO:0000313" key="8">
    <source>
        <dbReference type="EMBL" id="BDZ41114.1"/>
    </source>
</evidence>
<evidence type="ECO:0000256" key="1">
    <source>
        <dbReference type="ARBA" id="ARBA00004651"/>
    </source>
</evidence>
<accession>A0ABN6X8P8</accession>
<name>A0ABN6X8P8_9CELL</name>
<evidence type="ECO:0000259" key="7">
    <source>
        <dbReference type="Pfam" id="PF12823"/>
    </source>
</evidence>
<dbReference type="Proteomes" id="UP001321475">
    <property type="component" value="Chromosome"/>
</dbReference>
<keyword evidence="2" id="KW-1003">Cell membrane</keyword>
<feature type="transmembrane region" description="Helical" evidence="6">
    <location>
        <begin position="103"/>
        <end position="123"/>
    </location>
</feature>
<comment type="subcellular location">
    <subcellularLocation>
        <location evidence="1">Cell membrane</location>
        <topology evidence="1">Multi-pass membrane protein</topology>
    </subcellularLocation>
</comment>
<gene>
    <name evidence="8" type="ORF">GCM10025865_04130</name>
</gene>
<reference evidence="9" key="1">
    <citation type="journal article" date="2019" name="Int. J. Syst. Evol. Microbiol.">
        <title>The Global Catalogue of Microorganisms (GCM) 10K type strain sequencing project: providing services to taxonomists for standard genome sequencing and annotation.</title>
        <authorList>
            <consortium name="The Broad Institute Genomics Platform"/>
            <consortium name="The Broad Institute Genome Sequencing Center for Infectious Disease"/>
            <person name="Wu L."/>
            <person name="Ma J."/>
        </authorList>
    </citation>
    <scope>NUCLEOTIDE SEQUENCE [LARGE SCALE GENOMIC DNA]</scope>
    <source>
        <strain evidence="9">NBRC 108565</strain>
    </source>
</reference>
<keyword evidence="5 6" id="KW-0472">Membrane</keyword>
<keyword evidence="9" id="KW-1185">Reference proteome</keyword>
<evidence type="ECO:0000256" key="5">
    <source>
        <dbReference type="ARBA" id="ARBA00023136"/>
    </source>
</evidence>
<dbReference type="Pfam" id="PF12823">
    <property type="entry name" value="DUF3817"/>
    <property type="match status" value="1"/>
</dbReference>
<dbReference type="PANTHER" id="PTHR40077">
    <property type="entry name" value="MEMBRANE PROTEIN-RELATED"/>
    <property type="match status" value="1"/>
</dbReference>
<dbReference type="InterPro" id="IPR023845">
    <property type="entry name" value="DUF3817_TM"/>
</dbReference>
<evidence type="ECO:0000313" key="9">
    <source>
        <dbReference type="Proteomes" id="UP001321475"/>
    </source>
</evidence>
<evidence type="ECO:0000256" key="6">
    <source>
        <dbReference type="SAM" id="Phobius"/>
    </source>
</evidence>
<dbReference type="EMBL" id="AP027729">
    <property type="protein sequence ID" value="BDZ41114.1"/>
    <property type="molecule type" value="Genomic_DNA"/>
</dbReference>
<protein>
    <recommendedName>
        <fullName evidence="7">DUF3817 domain-containing protein</fullName>
    </recommendedName>
</protein>
<organism evidence="8 9">
    <name type="scientific">Paraoerskovia sediminicola</name>
    <dbReference type="NCBI Taxonomy" id="1138587"/>
    <lineage>
        <taxon>Bacteria</taxon>
        <taxon>Bacillati</taxon>
        <taxon>Actinomycetota</taxon>
        <taxon>Actinomycetes</taxon>
        <taxon>Micrococcales</taxon>
        <taxon>Cellulomonadaceae</taxon>
        <taxon>Paraoerskovia</taxon>
    </lineage>
</organism>
<feature type="transmembrane region" description="Helical" evidence="6">
    <location>
        <begin position="65"/>
        <end position="83"/>
    </location>
</feature>
<feature type="transmembrane region" description="Helical" evidence="6">
    <location>
        <begin position="130"/>
        <end position="149"/>
    </location>
</feature>
<dbReference type="PANTHER" id="PTHR40077:SF2">
    <property type="entry name" value="MEMBRANE PROTEIN"/>
    <property type="match status" value="1"/>
</dbReference>
<sequence>MAQGLSHVFAASVRICADDHTRICRDVVCSCRGGAGAPGAAAQVGDATIQDAIGKARRSLGRYRVMALITGVMLLILCVEMIYKYGLVQGLGVSDGLLPYIEWIPFAHGWIYVLYLVTVVDLWSKMRWGLGRLVTLVLAGVVPVMSFVLEKRVVADVGARLDALEQRHAGVAGGTGTEQG</sequence>
<keyword evidence="4 6" id="KW-1133">Transmembrane helix</keyword>
<dbReference type="NCBIfam" id="TIGR03954">
    <property type="entry name" value="integ_memb_HG"/>
    <property type="match status" value="1"/>
</dbReference>
<proteinExistence type="predicted"/>
<evidence type="ECO:0000256" key="3">
    <source>
        <dbReference type="ARBA" id="ARBA00022692"/>
    </source>
</evidence>
<feature type="domain" description="DUF3817" evidence="7">
    <location>
        <begin position="60"/>
        <end position="153"/>
    </location>
</feature>
<keyword evidence="3 6" id="KW-0812">Transmembrane</keyword>
<evidence type="ECO:0000256" key="4">
    <source>
        <dbReference type="ARBA" id="ARBA00022989"/>
    </source>
</evidence>